<dbReference type="PANTHER" id="PTHR30115:SF13">
    <property type="entry name" value="PII-LIKE PROTEIN GLNBI"/>
    <property type="match status" value="1"/>
</dbReference>
<keyword evidence="2" id="KW-0805">Transcription regulation</keyword>
<dbReference type="Gene3D" id="3.30.70.120">
    <property type="match status" value="1"/>
</dbReference>
<dbReference type="GO" id="GO:0005829">
    <property type="term" value="C:cytosol"/>
    <property type="evidence" value="ECO:0007669"/>
    <property type="project" value="TreeGrafter"/>
</dbReference>
<dbReference type="PANTHER" id="PTHR30115">
    <property type="entry name" value="NITROGEN REGULATORY PROTEIN P-II"/>
    <property type="match status" value="1"/>
</dbReference>
<proteinExistence type="inferred from homology"/>
<dbReference type="SMART" id="SM00938">
    <property type="entry name" value="P-II"/>
    <property type="match status" value="1"/>
</dbReference>
<dbReference type="Pfam" id="PF00543">
    <property type="entry name" value="P-II"/>
    <property type="match status" value="1"/>
</dbReference>
<dbReference type="GO" id="GO:0005524">
    <property type="term" value="F:ATP binding"/>
    <property type="evidence" value="ECO:0007669"/>
    <property type="project" value="TreeGrafter"/>
</dbReference>
<dbReference type="PRINTS" id="PR00340">
    <property type="entry name" value="PIIGLNB"/>
</dbReference>
<keyword evidence="3" id="KW-0804">Transcription</keyword>
<keyword evidence="4" id="KW-0535">Nitrogen fixation</keyword>
<dbReference type="GO" id="GO:0006808">
    <property type="term" value="P:regulation of nitrogen utilization"/>
    <property type="evidence" value="ECO:0007669"/>
    <property type="project" value="InterPro"/>
</dbReference>
<name>A0A0M0BUJ8_9ARCH</name>
<evidence type="ECO:0000256" key="2">
    <source>
        <dbReference type="ARBA" id="ARBA00023015"/>
    </source>
</evidence>
<dbReference type="InterPro" id="IPR002187">
    <property type="entry name" value="N-reg_PII"/>
</dbReference>
<dbReference type="EMBL" id="LFWU01000081">
    <property type="protein sequence ID" value="KON32010.1"/>
    <property type="molecule type" value="Genomic_DNA"/>
</dbReference>
<evidence type="ECO:0000256" key="1">
    <source>
        <dbReference type="ARBA" id="ARBA00002440"/>
    </source>
</evidence>
<evidence type="ECO:0000256" key="4">
    <source>
        <dbReference type="ARBA" id="ARBA00023231"/>
    </source>
</evidence>
<protein>
    <submittedName>
        <fullName evidence="6">Transcriptional regulator</fullName>
    </submittedName>
</protein>
<comment type="function">
    <text evidence="1">Could be involved in the regulation of nitrogen fixation.</text>
</comment>
<dbReference type="InterPro" id="IPR011322">
    <property type="entry name" value="N-reg_PII-like_a/b"/>
</dbReference>
<dbReference type="PROSITE" id="PS00638">
    <property type="entry name" value="PII_GLNB_CTER"/>
    <property type="match status" value="1"/>
</dbReference>
<organism evidence="6 7">
    <name type="scientific">miscellaneous Crenarchaeota group-1 archaeon SG8-32-1</name>
    <dbReference type="NCBI Taxonomy" id="1685124"/>
    <lineage>
        <taxon>Archaea</taxon>
        <taxon>Candidatus Bathyarchaeota</taxon>
        <taxon>MCG-1</taxon>
    </lineage>
</organism>
<comment type="caution">
    <text evidence="6">The sequence shown here is derived from an EMBL/GenBank/DDBJ whole genome shotgun (WGS) entry which is preliminary data.</text>
</comment>
<comment type="similarity">
    <text evidence="5">Belongs to the P(II) protein family.</text>
</comment>
<accession>A0A0M0BUJ8</accession>
<dbReference type="PROSITE" id="PS51343">
    <property type="entry name" value="PII_GLNB_DOM"/>
    <property type="match status" value="1"/>
</dbReference>
<dbReference type="GO" id="GO:0030234">
    <property type="term" value="F:enzyme regulator activity"/>
    <property type="evidence" value="ECO:0007669"/>
    <property type="project" value="InterPro"/>
</dbReference>
<dbReference type="SUPFAM" id="SSF54913">
    <property type="entry name" value="GlnB-like"/>
    <property type="match status" value="1"/>
</dbReference>
<dbReference type="PATRIC" id="fig|1685124.3.peg.673"/>
<sequence length="112" mass="12205">MKKIEAIIKPDMFSYVKTALAKTGYPSLTAYEVKGRGKQSGIIETVDGKTIRADILPKTKIEIVVEDKEIDKVIEAIIKSARTGAIGDGKIFVSPVENAIRIRTNESGKDAI</sequence>
<evidence type="ECO:0000256" key="3">
    <source>
        <dbReference type="ARBA" id="ARBA00023163"/>
    </source>
</evidence>
<evidence type="ECO:0000313" key="7">
    <source>
        <dbReference type="Proteomes" id="UP000037237"/>
    </source>
</evidence>
<dbReference type="AlphaFoldDB" id="A0A0M0BUJ8"/>
<dbReference type="InterPro" id="IPR015867">
    <property type="entry name" value="N-reg_PII/ATP_PRibTrfase_C"/>
</dbReference>
<evidence type="ECO:0000256" key="5">
    <source>
        <dbReference type="RuleBase" id="RU003936"/>
    </source>
</evidence>
<reference evidence="6 7" key="1">
    <citation type="submission" date="2015-06" db="EMBL/GenBank/DDBJ databases">
        <title>New insights into the roles of widespread benthic archaea in carbon and nitrogen cycling.</title>
        <authorList>
            <person name="Lazar C.S."/>
            <person name="Baker B.J."/>
            <person name="Seitz K.W."/>
            <person name="Hyde A.S."/>
            <person name="Dick G.J."/>
            <person name="Hinrichs K.-U."/>
            <person name="Teske A.P."/>
        </authorList>
    </citation>
    <scope>NUCLEOTIDE SEQUENCE [LARGE SCALE GENOMIC DNA]</scope>
    <source>
        <strain evidence="6">SG8-32-1</strain>
    </source>
</reference>
<gene>
    <name evidence="6" type="ORF">AC477_03500</name>
</gene>
<evidence type="ECO:0000313" key="6">
    <source>
        <dbReference type="EMBL" id="KON32010.1"/>
    </source>
</evidence>
<dbReference type="Proteomes" id="UP000037237">
    <property type="component" value="Unassembled WGS sequence"/>
</dbReference>
<dbReference type="InterPro" id="IPR017918">
    <property type="entry name" value="N-reg_PII_CS"/>
</dbReference>